<dbReference type="AlphaFoldDB" id="A0A415S9K0"/>
<dbReference type="EMBL" id="QRQE01000019">
    <property type="protein sequence ID" value="RHM76128.1"/>
    <property type="molecule type" value="Genomic_DNA"/>
</dbReference>
<evidence type="ECO:0000313" key="4">
    <source>
        <dbReference type="Proteomes" id="UP000285610"/>
    </source>
</evidence>
<keyword evidence="1" id="KW-0812">Transmembrane</keyword>
<reference evidence="3 4" key="1">
    <citation type="submission" date="2018-08" db="EMBL/GenBank/DDBJ databases">
        <title>A genome reference for cultivated species of the human gut microbiota.</title>
        <authorList>
            <person name="Zou Y."/>
            <person name="Xue W."/>
            <person name="Luo G."/>
        </authorList>
    </citation>
    <scope>NUCLEOTIDE SEQUENCE [LARGE SCALE GENOMIC DNA]</scope>
    <source>
        <strain evidence="3 4">AF33-12</strain>
    </source>
</reference>
<feature type="transmembrane region" description="Helical" evidence="1">
    <location>
        <begin position="61"/>
        <end position="83"/>
    </location>
</feature>
<feature type="transmembrane region" description="Helical" evidence="1">
    <location>
        <begin position="104"/>
        <end position="123"/>
    </location>
</feature>
<dbReference type="EMBL" id="JAJBNC010000011">
    <property type="protein sequence ID" value="MCB5493691.1"/>
    <property type="molecule type" value="Genomic_DNA"/>
</dbReference>
<accession>A0A415S9K0</accession>
<name>A0A415S9K0_MEDGN</name>
<evidence type="ECO:0000313" key="3">
    <source>
        <dbReference type="EMBL" id="RHM76128.1"/>
    </source>
</evidence>
<dbReference type="Proteomes" id="UP000285610">
    <property type="component" value="Unassembled WGS sequence"/>
</dbReference>
<organism evidence="3 4">
    <name type="scientific">Mediterraneibacter gnavus</name>
    <name type="common">Ruminococcus gnavus</name>
    <dbReference type="NCBI Taxonomy" id="33038"/>
    <lineage>
        <taxon>Bacteria</taxon>
        <taxon>Bacillati</taxon>
        <taxon>Bacillota</taxon>
        <taxon>Clostridia</taxon>
        <taxon>Lachnospirales</taxon>
        <taxon>Lachnospiraceae</taxon>
        <taxon>Mediterraneibacter</taxon>
    </lineage>
</organism>
<dbReference type="Proteomes" id="UP001297422">
    <property type="component" value="Unassembled WGS sequence"/>
</dbReference>
<keyword evidence="1" id="KW-1133">Transmembrane helix</keyword>
<proteinExistence type="predicted"/>
<keyword evidence="1" id="KW-0472">Membrane</keyword>
<reference evidence="2" key="2">
    <citation type="submission" date="2021-10" db="EMBL/GenBank/DDBJ databases">
        <title>Collection of gut derived symbiotic bacterial strains cultured from healthy donors.</title>
        <authorList>
            <person name="Lin H."/>
            <person name="Littmann E."/>
            <person name="Claire K."/>
            <person name="Pamer E."/>
        </authorList>
    </citation>
    <scope>NUCLEOTIDE SEQUENCE</scope>
    <source>
        <strain evidence="2">MSK.23.4</strain>
    </source>
</reference>
<protein>
    <submittedName>
        <fullName evidence="3">Uncharacterized protein</fullName>
    </submittedName>
</protein>
<comment type="caution">
    <text evidence="3">The sequence shown here is derived from an EMBL/GenBank/DDBJ whole genome shotgun (WGS) entry which is preliminary data.</text>
</comment>
<gene>
    <name evidence="3" type="ORF">DWZ50_09045</name>
    <name evidence="2" type="ORF">LIQ10_08050</name>
</gene>
<evidence type="ECO:0000256" key="1">
    <source>
        <dbReference type="SAM" id="Phobius"/>
    </source>
</evidence>
<dbReference type="PROSITE" id="PS51257">
    <property type="entry name" value="PROKAR_LIPOPROTEIN"/>
    <property type="match status" value="1"/>
</dbReference>
<sequence>MRRKRMILVLLIGVLLLALSGCGNKEEGNPFDFSGIETKDLNPWNYMENMELSMSEPLKDLGASSAQLGITVGIMGIVFSIFYMVLKICFTKNAAIKEEIKQEAVLKGMIAIMLFSIPFWLGLFKMTAELLV</sequence>
<dbReference type="RefSeq" id="WP_044987940.1">
    <property type="nucleotide sequence ID" value="NZ_BAABXJ010000002.1"/>
</dbReference>
<evidence type="ECO:0000313" key="2">
    <source>
        <dbReference type="EMBL" id="MCB5493691.1"/>
    </source>
</evidence>